<dbReference type="InterPro" id="IPR025110">
    <property type="entry name" value="AMP-bd_C"/>
</dbReference>
<organism evidence="5 6">
    <name type="scientific">Caenimonas sedimenti</name>
    <dbReference type="NCBI Taxonomy" id="2596921"/>
    <lineage>
        <taxon>Bacteria</taxon>
        <taxon>Pseudomonadati</taxon>
        <taxon>Pseudomonadota</taxon>
        <taxon>Betaproteobacteria</taxon>
        <taxon>Burkholderiales</taxon>
        <taxon>Comamonadaceae</taxon>
        <taxon>Caenimonas</taxon>
    </lineage>
</organism>
<feature type="domain" description="AMP-dependent synthetase/ligase" evidence="3">
    <location>
        <begin position="13"/>
        <end position="348"/>
    </location>
</feature>
<dbReference type="PANTHER" id="PTHR43201">
    <property type="entry name" value="ACYL-COA SYNTHETASE"/>
    <property type="match status" value="1"/>
</dbReference>
<evidence type="ECO:0000313" key="6">
    <source>
        <dbReference type="Proteomes" id="UP000318199"/>
    </source>
</evidence>
<evidence type="ECO:0000313" key="5">
    <source>
        <dbReference type="EMBL" id="TWO70967.1"/>
    </source>
</evidence>
<proteinExistence type="inferred from homology"/>
<reference evidence="5 6" key="1">
    <citation type="submission" date="2019-07" db="EMBL/GenBank/DDBJ databases">
        <title>Caenimonas sedimenti sp. nov., isolated from activated sludge.</title>
        <authorList>
            <person name="Xu J."/>
        </authorList>
    </citation>
    <scope>NUCLEOTIDE SEQUENCE [LARGE SCALE GENOMIC DNA]</scope>
    <source>
        <strain evidence="5 6">HX-9-20</strain>
    </source>
</reference>
<feature type="domain" description="AMP-binding enzyme C-terminal" evidence="4">
    <location>
        <begin position="395"/>
        <end position="470"/>
    </location>
</feature>
<dbReference type="GO" id="GO:0006631">
    <property type="term" value="P:fatty acid metabolic process"/>
    <property type="evidence" value="ECO:0007669"/>
    <property type="project" value="TreeGrafter"/>
</dbReference>
<dbReference type="InterPro" id="IPR020845">
    <property type="entry name" value="AMP-binding_CS"/>
</dbReference>
<dbReference type="Proteomes" id="UP000318199">
    <property type="component" value="Unassembled WGS sequence"/>
</dbReference>
<evidence type="ECO:0000259" key="3">
    <source>
        <dbReference type="Pfam" id="PF00501"/>
    </source>
</evidence>
<dbReference type="PROSITE" id="PS00455">
    <property type="entry name" value="AMP_BINDING"/>
    <property type="match status" value="1"/>
</dbReference>
<evidence type="ECO:0000259" key="4">
    <source>
        <dbReference type="Pfam" id="PF13193"/>
    </source>
</evidence>
<dbReference type="RefSeq" id="WP_145893197.1">
    <property type="nucleotide sequence ID" value="NZ_VOBQ01000009.1"/>
</dbReference>
<gene>
    <name evidence="5" type="ORF">FN976_11615</name>
</gene>
<dbReference type="OrthoDB" id="9766486at2"/>
<dbReference type="EMBL" id="VOBQ01000009">
    <property type="protein sequence ID" value="TWO70967.1"/>
    <property type="molecule type" value="Genomic_DNA"/>
</dbReference>
<dbReference type="SUPFAM" id="SSF56801">
    <property type="entry name" value="Acetyl-CoA synthetase-like"/>
    <property type="match status" value="1"/>
</dbReference>
<dbReference type="Pfam" id="PF00501">
    <property type="entry name" value="AMP-binding"/>
    <property type="match status" value="1"/>
</dbReference>
<name>A0A562ZRF9_9BURK</name>
<sequence length="484" mass="51292">MAASNPVFPHILRHHGDSQALVFDQRTWRYDELHAWAGRAAAVAWHAWGVRPGDRVAWLGGNHPAMIALLFGLARIGATLLPLNFRLAPAEWDQLLADCTPRHLVHDATWSAAAQALAGRAGIAAHGVEALDAEAPEAPDHAAEDAPVLLVYTSGTTGGPKAAVHTQANLLANMRLAAAAQQLGPADTVLTVLPVFHVGGLCIQTLPALHAGARVLLHARFTPEDTLDAIERDRPTLTLQVPATMKALVDHPRWAATGLGGLRAVWAGSSLLPAPLVEAFHARGVPVCNVYGATETGPFSIALPPERAFDHVGSCGWPVPGVEARLGDRHGDAGELLLRGPNVVDRYWPDIPARDADGWFATGDLAQQAADGSYTIVGRARDLIISGGENIHPAEIEQALASHPAVAECAAFGLADARWGEMVAAAVVLHAGAAASDEELLAHLQARLARFKLPRRWFRLESLPKTALGKLQRQALARAVGSPT</sequence>
<dbReference type="InterPro" id="IPR045851">
    <property type="entry name" value="AMP-bd_C_sf"/>
</dbReference>
<evidence type="ECO:0000256" key="1">
    <source>
        <dbReference type="ARBA" id="ARBA00006432"/>
    </source>
</evidence>
<comment type="caution">
    <text evidence="5">The sequence shown here is derived from an EMBL/GenBank/DDBJ whole genome shotgun (WGS) entry which is preliminary data.</text>
</comment>
<dbReference type="AlphaFoldDB" id="A0A562ZRF9"/>
<dbReference type="InterPro" id="IPR042099">
    <property type="entry name" value="ANL_N_sf"/>
</dbReference>
<comment type="similarity">
    <text evidence="1">Belongs to the ATP-dependent AMP-binding enzyme family.</text>
</comment>
<accession>A0A562ZRF9</accession>
<dbReference type="PANTHER" id="PTHR43201:SF5">
    <property type="entry name" value="MEDIUM-CHAIN ACYL-COA LIGASE ACSF2, MITOCHONDRIAL"/>
    <property type="match status" value="1"/>
</dbReference>
<keyword evidence="6" id="KW-1185">Reference proteome</keyword>
<keyword evidence="2 5" id="KW-0436">Ligase</keyword>
<dbReference type="Pfam" id="PF13193">
    <property type="entry name" value="AMP-binding_C"/>
    <property type="match status" value="1"/>
</dbReference>
<dbReference type="Gene3D" id="3.30.300.30">
    <property type="match status" value="1"/>
</dbReference>
<protein>
    <submittedName>
        <fullName evidence="5">Long-chain fatty acid--CoA ligase</fullName>
    </submittedName>
</protein>
<evidence type="ECO:0000256" key="2">
    <source>
        <dbReference type="ARBA" id="ARBA00022598"/>
    </source>
</evidence>
<dbReference type="GO" id="GO:0031956">
    <property type="term" value="F:medium-chain fatty acid-CoA ligase activity"/>
    <property type="evidence" value="ECO:0007669"/>
    <property type="project" value="TreeGrafter"/>
</dbReference>
<dbReference type="InterPro" id="IPR000873">
    <property type="entry name" value="AMP-dep_synth/lig_dom"/>
</dbReference>
<dbReference type="Gene3D" id="3.40.50.12780">
    <property type="entry name" value="N-terminal domain of ligase-like"/>
    <property type="match status" value="1"/>
</dbReference>